<keyword evidence="3" id="KW-1185">Reference proteome</keyword>
<organism evidence="2 3">
    <name type="scientific">Aliiglaciecola litoralis</name>
    <dbReference type="NCBI Taxonomy" id="582857"/>
    <lineage>
        <taxon>Bacteria</taxon>
        <taxon>Pseudomonadati</taxon>
        <taxon>Pseudomonadota</taxon>
        <taxon>Gammaproteobacteria</taxon>
        <taxon>Alteromonadales</taxon>
        <taxon>Alteromonadaceae</taxon>
        <taxon>Aliiglaciecola</taxon>
    </lineage>
</organism>
<reference evidence="2 3" key="1">
    <citation type="journal article" date="2019" name="Int. J. Syst. Evol. Microbiol.">
        <title>The Global Catalogue of Microorganisms (GCM) 10K type strain sequencing project: providing services to taxonomists for standard genome sequencing and annotation.</title>
        <authorList>
            <consortium name="The Broad Institute Genomics Platform"/>
            <consortium name="The Broad Institute Genome Sequencing Center for Infectious Disease"/>
            <person name="Wu L."/>
            <person name="Ma J."/>
        </authorList>
    </citation>
    <scope>NUCLEOTIDE SEQUENCE [LARGE SCALE GENOMIC DNA]</scope>
    <source>
        <strain evidence="2 3">JCM 15896</strain>
    </source>
</reference>
<evidence type="ECO:0000313" key="2">
    <source>
        <dbReference type="EMBL" id="GAA0858432.1"/>
    </source>
</evidence>
<sequence length="205" mass="23169">MPKYFRLELLAVPALIVALNGCSSLYSETPLQTSEQPELEIPALGNVEYHTSQLANELFSMIRADRDYRYAVVNFVPVTSLKYNRNHQHPLMLLGHQLSDGLITEANRRGFITQDYKITNDILITGDAEYAISRDVSRLAPLQNVDFYIAGTITEQQEGAIVNARIVHVESKDVVASATKFFPAELFWQREKVTTRGGMIYRTDT</sequence>
<protein>
    <recommendedName>
        <fullName evidence="1">FlgO domain-containing protein</fullName>
    </recommendedName>
</protein>
<dbReference type="Pfam" id="PF17680">
    <property type="entry name" value="FlgO"/>
    <property type="match status" value="1"/>
</dbReference>
<dbReference type="InterPro" id="IPR041215">
    <property type="entry name" value="FlgO_dom"/>
</dbReference>
<name>A0ABN1LNU3_9ALTE</name>
<proteinExistence type="predicted"/>
<dbReference type="EMBL" id="BAAAFD010000008">
    <property type="protein sequence ID" value="GAA0858432.1"/>
    <property type="molecule type" value="Genomic_DNA"/>
</dbReference>
<feature type="domain" description="FlgO" evidence="1">
    <location>
        <begin position="52"/>
        <end position="185"/>
    </location>
</feature>
<comment type="caution">
    <text evidence="2">The sequence shown here is derived from an EMBL/GenBank/DDBJ whole genome shotgun (WGS) entry which is preliminary data.</text>
</comment>
<evidence type="ECO:0000313" key="3">
    <source>
        <dbReference type="Proteomes" id="UP001500359"/>
    </source>
</evidence>
<dbReference type="RefSeq" id="WP_343861014.1">
    <property type="nucleotide sequence ID" value="NZ_BAAAFD010000008.1"/>
</dbReference>
<gene>
    <name evidence="2" type="ORF">GCM10009114_28040</name>
</gene>
<dbReference type="InterPro" id="IPR014549">
    <property type="entry name" value="FlgO"/>
</dbReference>
<dbReference type="Proteomes" id="UP001500359">
    <property type="component" value="Unassembled WGS sequence"/>
</dbReference>
<evidence type="ECO:0000259" key="1">
    <source>
        <dbReference type="Pfam" id="PF17680"/>
    </source>
</evidence>
<dbReference type="PIRSF" id="PIRSF028688">
    <property type="entry name" value="UCP_imp_028688"/>
    <property type="match status" value="1"/>
</dbReference>
<accession>A0ABN1LNU3</accession>